<evidence type="ECO:0000259" key="3">
    <source>
        <dbReference type="PROSITE" id="PS51677"/>
    </source>
</evidence>
<dbReference type="InterPro" id="IPR002509">
    <property type="entry name" value="NODB_dom"/>
</dbReference>
<dbReference type="InterPro" id="IPR011330">
    <property type="entry name" value="Glyco_hydro/deAcase_b/a-brl"/>
</dbReference>
<dbReference type="PANTHER" id="PTHR34216">
    <property type="match status" value="1"/>
</dbReference>
<name>L8JXH2_9BACT</name>
<dbReference type="Proteomes" id="UP000011135">
    <property type="component" value="Unassembled WGS sequence"/>
</dbReference>
<comment type="caution">
    <text evidence="4">The sequence shown here is derived from an EMBL/GenBank/DDBJ whole genome shotgun (WGS) entry which is preliminary data.</text>
</comment>
<evidence type="ECO:0000256" key="1">
    <source>
        <dbReference type="ARBA" id="ARBA00004613"/>
    </source>
</evidence>
<keyword evidence="5" id="KW-1185">Reference proteome</keyword>
<comment type="subcellular location">
    <subcellularLocation>
        <location evidence="1">Secreted</location>
    </subcellularLocation>
</comment>
<protein>
    <submittedName>
        <fullName evidence="4">Polysaccharide deacetylase</fullName>
    </submittedName>
</protein>
<dbReference type="GO" id="GO:0005975">
    <property type="term" value="P:carbohydrate metabolic process"/>
    <property type="evidence" value="ECO:0007669"/>
    <property type="project" value="InterPro"/>
</dbReference>
<dbReference type="EMBL" id="AMZN01000002">
    <property type="protein sequence ID" value="ELR73741.1"/>
    <property type="molecule type" value="Genomic_DNA"/>
</dbReference>
<dbReference type="eggNOG" id="COG0726">
    <property type="taxonomic scope" value="Bacteria"/>
</dbReference>
<evidence type="ECO:0000313" key="4">
    <source>
        <dbReference type="EMBL" id="ELR73741.1"/>
    </source>
</evidence>
<evidence type="ECO:0000313" key="5">
    <source>
        <dbReference type="Proteomes" id="UP000011135"/>
    </source>
</evidence>
<dbReference type="GO" id="GO:0005576">
    <property type="term" value="C:extracellular region"/>
    <property type="evidence" value="ECO:0007669"/>
    <property type="project" value="UniProtKB-SubCell"/>
</dbReference>
<dbReference type="RefSeq" id="WP_009577551.1">
    <property type="nucleotide sequence ID" value="NZ_AMZN01000002.1"/>
</dbReference>
<keyword evidence="2" id="KW-0732">Signal</keyword>
<dbReference type="STRING" id="1237149.C900_01351"/>
<dbReference type="Gene3D" id="3.20.20.370">
    <property type="entry name" value="Glycoside hydrolase/deacetylase"/>
    <property type="match status" value="1"/>
</dbReference>
<reference evidence="4 5" key="1">
    <citation type="submission" date="2012-12" db="EMBL/GenBank/DDBJ databases">
        <title>Genome assembly of Fulvivirga imtechensis AK7.</title>
        <authorList>
            <person name="Nupur N."/>
            <person name="Khatri I."/>
            <person name="Kumar R."/>
            <person name="Subramanian S."/>
            <person name="Pinnaka A."/>
        </authorList>
    </citation>
    <scope>NUCLEOTIDE SEQUENCE [LARGE SCALE GENOMIC DNA]</scope>
    <source>
        <strain evidence="4 5">AK7</strain>
    </source>
</reference>
<dbReference type="PROSITE" id="PS51677">
    <property type="entry name" value="NODB"/>
    <property type="match status" value="1"/>
</dbReference>
<dbReference type="CDD" id="cd10973">
    <property type="entry name" value="CE4_DAC_u4_5s"/>
    <property type="match status" value="1"/>
</dbReference>
<organism evidence="4 5">
    <name type="scientific">Fulvivirga imtechensis AK7</name>
    <dbReference type="NCBI Taxonomy" id="1237149"/>
    <lineage>
        <taxon>Bacteria</taxon>
        <taxon>Pseudomonadati</taxon>
        <taxon>Bacteroidota</taxon>
        <taxon>Cytophagia</taxon>
        <taxon>Cytophagales</taxon>
        <taxon>Fulvivirgaceae</taxon>
        <taxon>Fulvivirga</taxon>
    </lineage>
</organism>
<feature type="domain" description="NodB homology" evidence="3">
    <location>
        <begin position="66"/>
        <end position="330"/>
    </location>
</feature>
<dbReference type="AlphaFoldDB" id="L8JXH2"/>
<dbReference type="InterPro" id="IPR051398">
    <property type="entry name" value="Polysacch_Deacetylase"/>
</dbReference>
<dbReference type="OrthoDB" id="9778320at2"/>
<dbReference type="PANTHER" id="PTHR34216:SF3">
    <property type="entry name" value="POLY-BETA-1,6-N-ACETYL-D-GLUCOSAMINE N-DEACETYLASE"/>
    <property type="match status" value="1"/>
</dbReference>
<dbReference type="GO" id="GO:0016810">
    <property type="term" value="F:hydrolase activity, acting on carbon-nitrogen (but not peptide) bonds"/>
    <property type="evidence" value="ECO:0007669"/>
    <property type="project" value="InterPro"/>
</dbReference>
<dbReference type="Pfam" id="PF01522">
    <property type="entry name" value="Polysacc_deac_1"/>
    <property type="match status" value="1"/>
</dbReference>
<sequence>MEEELLGDRSVVLFVYHRFGDDRFPSTNIGIAEFRKHLEFLQSNNYSVMTLSDALAYLKRGENKKKVAVITIDDGYKSFQSGAMPLLQEFKMPATLFINTETVGSYDYLNWKELKELQGEGIEIGNHSHSHAYFLNYPEQERGRIFREDVVRAQDLMKEHLGLAPRIFAYPYGEYDPEMKGILSELGFDAAVAQNSGVMFTGGDQFAIPRFPMSDSYAAGFAEKVKMKPLKVFSVKPEAVLLGDQNPPVLEVTFKNDSIRAGQLQCFVQYGKCSVEVLSSDPLTVKLRATDLLKHRRTLYTLTAPSLAGEWHWYSHLWVIPDVKGSDRGE</sequence>
<accession>L8JXH2</accession>
<gene>
    <name evidence="4" type="ORF">C900_01351</name>
</gene>
<dbReference type="SUPFAM" id="SSF88713">
    <property type="entry name" value="Glycoside hydrolase/deacetylase"/>
    <property type="match status" value="1"/>
</dbReference>
<proteinExistence type="predicted"/>
<evidence type="ECO:0000256" key="2">
    <source>
        <dbReference type="ARBA" id="ARBA00022729"/>
    </source>
</evidence>